<comment type="caution">
    <text evidence="1">The sequence shown here is derived from an EMBL/GenBank/DDBJ whole genome shotgun (WGS) entry which is preliminary data.</text>
</comment>
<gene>
    <name evidence="1" type="ORF">DFR30_1081</name>
</gene>
<dbReference type="InterPro" id="IPR021457">
    <property type="entry name" value="DUF3108"/>
</dbReference>
<dbReference type="EMBL" id="SMFX01000001">
    <property type="protein sequence ID" value="TCK17831.1"/>
    <property type="molecule type" value="Genomic_DNA"/>
</dbReference>
<accession>A0A4R1HB54</accession>
<reference evidence="1 2" key="1">
    <citation type="submission" date="2019-03" db="EMBL/GenBank/DDBJ databases">
        <title>Genomic Encyclopedia of Type Strains, Phase IV (KMG-IV): sequencing the most valuable type-strain genomes for metagenomic binning, comparative biology and taxonomic classification.</title>
        <authorList>
            <person name="Goeker M."/>
        </authorList>
    </citation>
    <scope>NUCLEOTIDE SEQUENCE [LARGE SCALE GENOMIC DNA]</scope>
    <source>
        <strain evidence="1 2">DSM 19610</strain>
    </source>
</reference>
<sequence>MTRHPDNRRSGLLARHFAMLTVLVITSLPALPIVAGAEEPFPEFVADYIVRVNGIKVGEATFSLMHKGADEYLYRQRSKSTGVAALLGSDTSVQSSRWRYVDGTIKPLEFRSEREEGDDDDNAHLLFDWKRLRVTNRGAGKHWDIEMPEGTLDSLVMQMAMLLDLRDGKTRLEYPVATRGRIKHYVFEVTGKETIALPFGDYETIRAERKDDKKDKSLVWGAPALDYFPVRFLKQKKAGVKVEILLQKLDLNPRLAQDQAD</sequence>
<dbReference type="RefSeq" id="WP_132971678.1">
    <property type="nucleotide sequence ID" value="NZ_SMFX01000001.1"/>
</dbReference>
<evidence type="ECO:0000313" key="2">
    <source>
        <dbReference type="Proteomes" id="UP000295707"/>
    </source>
</evidence>
<dbReference type="Pfam" id="PF11306">
    <property type="entry name" value="DUF3108"/>
    <property type="match status" value="1"/>
</dbReference>
<dbReference type="Proteomes" id="UP000295707">
    <property type="component" value="Unassembled WGS sequence"/>
</dbReference>
<keyword evidence="2" id="KW-1185">Reference proteome</keyword>
<evidence type="ECO:0000313" key="1">
    <source>
        <dbReference type="EMBL" id="TCK17831.1"/>
    </source>
</evidence>
<protein>
    <submittedName>
        <fullName evidence="1">Uncharacterized protein DUF3108</fullName>
    </submittedName>
</protein>
<organism evidence="1 2">
    <name type="scientific">Thiogranum longum</name>
    <dbReference type="NCBI Taxonomy" id="1537524"/>
    <lineage>
        <taxon>Bacteria</taxon>
        <taxon>Pseudomonadati</taxon>
        <taxon>Pseudomonadota</taxon>
        <taxon>Gammaproteobacteria</taxon>
        <taxon>Chromatiales</taxon>
        <taxon>Ectothiorhodospiraceae</taxon>
        <taxon>Thiogranum</taxon>
    </lineage>
</organism>
<dbReference type="OrthoDB" id="6007799at2"/>
<name>A0A4R1HB54_9GAMM</name>
<proteinExistence type="predicted"/>
<dbReference type="AlphaFoldDB" id="A0A4R1HB54"/>